<keyword evidence="1" id="KW-0472">Membrane</keyword>
<gene>
    <name evidence="2" type="ORF">F5I99_03355</name>
</gene>
<keyword evidence="3" id="KW-1185">Reference proteome</keyword>
<feature type="transmembrane region" description="Helical" evidence="1">
    <location>
        <begin position="47"/>
        <end position="73"/>
    </location>
</feature>
<keyword evidence="1" id="KW-0812">Transmembrane</keyword>
<protein>
    <submittedName>
        <fullName evidence="2">Glycine zipper 2TM domain-containing protein</fullName>
    </submittedName>
</protein>
<dbReference type="Proteomes" id="UP000325606">
    <property type="component" value="Chromosome"/>
</dbReference>
<keyword evidence="1" id="KW-1133">Transmembrane helix</keyword>
<evidence type="ECO:0000313" key="2">
    <source>
        <dbReference type="EMBL" id="QEW05604.1"/>
    </source>
</evidence>
<evidence type="ECO:0000256" key="1">
    <source>
        <dbReference type="SAM" id="Phobius"/>
    </source>
</evidence>
<evidence type="ECO:0000313" key="3">
    <source>
        <dbReference type="Proteomes" id="UP000325606"/>
    </source>
</evidence>
<name>A0A5J6LAG3_9GAMM</name>
<organism evidence="2 3">
    <name type="scientific">Nitrincola iocasae</name>
    <dbReference type="NCBI Taxonomy" id="2614693"/>
    <lineage>
        <taxon>Bacteria</taxon>
        <taxon>Pseudomonadati</taxon>
        <taxon>Pseudomonadota</taxon>
        <taxon>Gammaproteobacteria</taxon>
        <taxon>Oceanospirillales</taxon>
        <taxon>Oceanospirillaceae</taxon>
        <taxon>Nitrincola</taxon>
    </lineage>
</organism>
<dbReference type="PROSITE" id="PS51257">
    <property type="entry name" value="PROKAR_LIPOPROTEIN"/>
    <property type="match status" value="1"/>
</dbReference>
<reference evidence="2 3" key="1">
    <citation type="submission" date="2019-09" db="EMBL/GenBank/DDBJ databases">
        <title>Nitrincola iocasae sp. nov., a bacterium isolated from the sediment collected at a cold seep field in South China Sea.</title>
        <authorList>
            <person name="Zhang H."/>
            <person name="Wang H."/>
            <person name="Li C."/>
        </authorList>
    </citation>
    <scope>NUCLEOTIDE SEQUENCE [LARGE SCALE GENOMIC DNA]</scope>
    <source>
        <strain evidence="2 3">KXZD1103</strain>
    </source>
</reference>
<dbReference type="KEGG" id="nik:F5I99_03355"/>
<sequence length="79" mass="7431">MSIFNNRSINSSPRLFLGVATIAVLLGLGGCAGMSNQDKNTAAGAGIGAVGGAVLTGGSAIGTVGGAAVGGLIGREVSK</sequence>
<dbReference type="EMBL" id="CP044222">
    <property type="protein sequence ID" value="QEW05604.1"/>
    <property type="molecule type" value="Genomic_DNA"/>
</dbReference>
<accession>A0A5J6LAG3</accession>
<dbReference type="AlphaFoldDB" id="A0A5J6LAG3"/>
<proteinExistence type="predicted"/>